<name>A0AAV5DWB4_ELECO</name>
<dbReference type="Proteomes" id="UP001054889">
    <property type="component" value="Unassembled WGS sequence"/>
</dbReference>
<comment type="caution">
    <text evidence="3">The sequence shown here is derived from an EMBL/GenBank/DDBJ whole genome shotgun (WGS) entry which is preliminary data.</text>
</comment>
<dbReference type="InterPro" id="IPR011676">
    <property type="entry name" value="DUF1618"/>
</dbReference>
<evidence type="ECO:0000259" key="2">
    <source>
        <dbReference type="Pfam" id="PF07762"/>
    </source>
</evidence>
<evidence type="ECO:0000313" key="4">
    <source>
        <dbReference type="Proteomes" id="UP001054889"/>
    </source>
</evidence>
<feature type="domain" description="DUF1618" evidence="2">
    <location>
        <begin position="244"/>
        <end position="353"/>
    </location>
</feature>
<protein>
    <recommendedName>
        <fullName evidence="2">DUF1618 domain-containing protein</fullName>
    </recommendedName>
</protein>
<sequence>MTLRRLLGLSSAVSGHLRRGFSTAASSRPPWAMMYVSPEVMKDSRDPRVSLYLVEAPDISELFVPDHLVRDVPDPGSDEISLGVRGFIKASSGGLLLLNFLDLRGTAPVVPTPGGGGGGTTLKRKLLGVRLEPDVSRFVCNPLGGQMFRLPDIDGKKKSLTCAGLGILTQSERPDGPPDRYVVAELSAPDDGAEDWRFFLRRFDSGTGKGEWDKPVALPSPLPLVRRMDIDREVIAFAGRLWYVDVSWGAVSVDPFSDQPDLRFIELPRGSVTEPPKGPMEPDLDGYRRMGISEGRLRYAEVSQKEPFSLSYFALEDDGVTWNLEHRVELSRLLPHEDLDAAEETPRMGVLDPMNASVIHITLGDQIFSVDMDNKMVLGCVRTSLTLKSALSAHLKSCVLPPWLESSQIPSAVEVEHSATASFPPRCLRSAAAISSSLRRGISTAASRPAWAMIHPLARLTKSPEPRAFLRFAEPPCASHHIVPAHLAEHPATDPYGDDVCLIYGVLVKATSGDGLVLLSFMDIRATAPIVSTHGDVPRLSFVQSLESTVHSIRLRLPICTRAELGLGFEAGRWRPDIAADEARRRLRRRPAQAPATASNPITAHHARPPVSSFALDDDGSCWTLEHRVALSRIFPQGNYLSGKDSPRVGFVDPLNASLMHLTVNKQVFSVDMDGRKVLSCSMRAKGAGLSCLLPP</sequence>
<accession>A0AAV5DWB4</accession>
<dbReference type="PANTHER" id="PTHR33086:SF98">
    <property type="entry name" value="OS05G0468200 PROTEIN"/>
    <property type="match status" value="1"/>
</dbReference>
<dbReference type="EMBL" id="BQKI01000071">
    <property type="protein sequence ID" value="GJN14660.1"/>
    <property type="molecule type" value="Genomic_DNA"/>
</dbReference>
<organism evidence="3 4">
    <name type="scientific">Eleusine coracana subsp. coracana</name>
    <dbReference type="NCBI Taxonomy" id="191504"/>
    <lineage>
        <taxon>Eukaryota</taxon>
        <taxon>Viridiplantae</taxon>
        <taxon>Streptophyta</taxon>
        <taxon>Embryophyta</taxon>
        <taxon>Tracheophyta</taxon>
        <taxon>Spermatophyta</taxon>
        <taxon>Magnoliopsida</taxon>
        <taxon>Liliopsida</taxon>
        <taxon>Poales</taxon>
        <taxon>Poaceae</taxon>
        <taxon>PACMAD clade</taxon>
        <taxon>Chloridoideae</taxon>
        <taxon>Cynodonteae</taxon>
        <taxon>Eleusininae</taxon>
        <taxon>Eleusine</taxon>
    </lineage>
</organism>
<evidence type="ECO:0000313" key="3">
    <source>
        <dbReference type="EMBL" id="GJN14660.1"/>
    </source>
</evidence>
<dbReference type="PANTHER" id="PTHR33086">
    <property type="entry name" value="OS05G0468200 PROTEIN-RELATED"/>
    <property type="match status" value="1"/>
</dbReference>
<reference evidence="3" key="1">
    <citation type="journal article" date="2018" name="DNA Res.">
        <title>Multiple hybrid de novo genome assembly of finger millet, an orphan allotetraploid crop.</title>
        <authorList>
            <person name="Hatakeyama M."/>
            <person name="Aluri S."/>
            <person name="Balachadran M.T."/>
            <person name="Sivarajan S.R."/>
            <person name="Patrignani A."/>
            <person name="Gruter S."/>
            <person name="Poveda L."/>
            <person name="Shimizu-Inatsugi R."/>
            <person name="Baeten J."/>
            <person name="Francoijs K.J."/>
            <person name="Nataraja K.N."/>
            <person name="Reddy Y.A.N."/>
            <person name="Phadnis S."/>
            <person name="Ravikumar R.L."/>
            <person name="Schlapbach R."/>
            <person name="Sreeman S.M."/>
            <person name="Shimizu K.K."/>
        </authorList>
    </citation>
    <scope>NUCLEOTIDE SEQUENCE</scope>
</reference>
<feature type="region of interest" description="Disordered" evidence="1">
    <location>
        <begin position="586"/>
        <end position="606"/>
    </location>
</feature>
<reference evidence="3" key="2">
    <citation type="submission" date="2021-12" db="EMBL/GenBank/DDBJ databases">
        <title>Resequencing data analysis of finger millet.</title>
        <authorList>
            <person name="Hatakeyama M."/>
            <person name="Aluri S."/>
            <person name="Balachadran M.T."/>
            <person name="Sivarajan S.R."/>
            <person name="Poveda L."/>
            <person name="Shimizu-Inatsugi R."/>
            <person name="Schlapbach R."/>
            <person name="Sreeman S.M."/>
            <person name="Shimizu K.K."/>
        </authorList>
    </citation>
    <scope>NUCLEOTIDE SEQUENCE</scope>
</reference>
<evidence type="ECO:0000256" key="1">
    <source>
        <dbReference type="SAM" id="MobiDB-lite"/>
    </source>
</evidence>
<proteinExistence type="predicted"/>
<gene>
    <name evidence="3" type="primary">gb01513</name>
    <name evidence="3" type="ORF">PR202_gb01513</name>
</gene>
<dbReference type="Pfam" id="PF07762">
    <property type="entry name" value="DUF1618"/>
    <property type="match status" value="1"/>
</dbReference>
<keyword evidence="4" id="KW-1185">Reference proteome</keyword>
<dbReference type="AlphaFoldDB" id="A0AAV5DWB4"/>